<feature type="domain" description="Tubby C-terminal" evidence="7">
    <location>
        <begin position="733"/>
        <end position="866"/>
    </location>
</feature>
<evidence type="ECO:0000256" key="2">
    <source>
        <dbReference type="ARBA" id="ARBA00007129"/>
    </source>
</evidence>
<evidence type="ECO:0000256" key="3">
    <source>
        <dbReference type="ARBA" id="ARBA00022490"/>
    </source>
</evidence>
<dbReference type="Proteomes" id="UP000218231">
    <property type="component" value="Unassembled WGS sequence"/>
</dbReference>
<evidence type="ECO:0000256" key="5">
    <source>
        <dbReference type="ARBA" id="ARBA00022737"/>
    </source>
</evidence>
<evidence type="ECO:0000313" key="10">
    <source>
        <dbReference type="Proteomes" id="UP000218231"/>
    </source>
</evidence>
<feature type="compositionally biased region" description="Basic and acidic residues" evidence="6">
    <location>
        <begin position="664"/>
        <end position="692"/>
    </location>
</feature>
<protein>
    <submittedName>
        <fullName evidence="9">Uncharacterized protein</fullName>
    </submittedName>
</protein>
<dbReference type="InterPro" id="IPR025659">
    <property type="entry name" value="Tubby-like_C"/>
</dbReference>
<feature type="region of interest" description="Disordered" evidence="6">
    <location>
        <begin position="659"/>
        <end position="692"/>
    </location>
</feature>
<organism evidence="9 10">
    <name type="scientific">Diploscapter pachys</name>
    <dbReference type="NCBI Taxonomy" id="2018661"/>
    <lineage>
        <taxon>Eukaryota</taxon>
        <taxon>Metazoa</taxon>
        <taxon>Ecdysozoa</taxon>
        <taxon>Nematoda</taxon>
        <taxon>Chromadorea</taxon>
        <taxon>Rhabditida</taxon>
        <taxon>Rhabditina</taxon>
        <taxon>Rhabditomorpha</taxon>
        <taxon>Rhabditoidea</taxon>
        <taxon>Rhabditidae</taxon>
        <taxon>Diploscapter</taxon>
    </lineage>
</organism>
<evidence type="ECO:0000256" key="4">
    <source>
        <dbReference type="ARBA" id="ARBA00022574"/>
    </source>
</evidence>
<keyword evidence="4" id="KW-0853">WD repeat</keyword>
<dbReference type="SUPFAM" id="SSF117289">
    <property type="entry name" value="Nucleoporin domain"/>
    <property type="match status" value="1"/>
</dbReference>
<feature type="domain" description="IFT121/TULP4 N-terminal" evidence="8">
    <location>
        <begin position="55"/>
        <end position="305"/>
    </location>
</feature>
<feature type="compositionally biased region" description="Basic residues" evidence="6">
    <location>
        <begin position="599"/>
        <end position="616"/>
    </location>
</feature>
<name>A0A2A2LHV3_9BILA</name>
<dbReference type="Gene3D" id="3.20.90.10">
    <property type="entry name" value="Tubby Protein, Chain A"/>
    <property type="match status" value="1"/>
</dbReference>
<comment type="subcellular location">
    <subcellularLocation>
        <location evidence="1">Cytoplasm</location>
    </subcellularLocation>
</comment>
<evidence type="ECO:0000313" key="9">
    <source>
        <dbReference type="EMBL" id="PAV85668.1"/>
    </source>
</evidence>
<dbReference type="Pfam" id="PF01167">
    <property type="entry name" value="Tub"/>
    <property type="match status" value="1"/>
</dbReference>
<dbReference type="SMART" id="SM00320">
    <property type="entry name" value="WD40"/>
    <property type="match status" value="3"/>
</dbReference>
<dbReference type="STRING" id="2018661.A0A2A2LHV3"/>
<dbReference type="InterPro" id="IPR015943">
    <property type="entry name" value="WD40/YVTN_repeat-like_dom_sf"/>
</dbReference>
<evidence type="ECO:0000259" key="7">
    <source>
        <dbReference type="Pfam" id="PF01167"/>
    </source>
</evidence>
<dbReference type="EMBL" id="LIAE01006751">
    <property type="protein sequence ID" value="PAV85668.1"/>
    <property type="molecule type" value="Genomic_DNA"/>
</dbReference>
<keyword evidence="5" id="KW-0677">Repeat</keyword>
<dbReference type="Pfam" id="PF24797">
    <property type="entry name" value="Beta-prop_WDR35_TULP_N"/>
    <property type="match status" value="1"/>
</dbReference>
<dbReference type="PANTHER" id="PTHR16517">
    <property type="entry name" value="TUBBY-RELATED"/>
    <property type="match status" value="1"/>
</dbReference>
<feature type="region of interest" description="Disordered" evidence="6">
    <location>
        <begin position="540"/>
        <end position="569"/>
    </location>
</feature>
<dbReference type="PANTHER" id="PTHR16517:SF2">
    <property type="entry name" value="TUBBY-RELATED PROTEIN 4"/>
    <property type="match status" value="1"/>
</dbReference>
<sequence length="871" mass="97490">MKIQWESDSWPGAKIEPGVTFLSWIPTGQDDNHGLLGVGSESGSVGITATDLLDNADDNSRYNYNLRGHHSQVRIITWNRAQCKLASCDTSGIIYVWVKNDDRWSVELVNDRGVKVNDLSWSPCGSSALICYEDNFVLIGSATGQRVWSNTFPTGSNNGQVNCGVWAPDSRQVVIGFSTGIIQVLSDQGANIAERTISSDAVTKLSFSPCVSMWTLAVLIGKKRLQMMRSYDEAACDFYEFRHSVTQMQWNQSGTLLALINTNHELLMLDYKCRLVHREKILFGPDRELSALTWAHGDSTIIVASGGAIGCGRIVPGVPKLFELVAYELWKHLGKTSKPNLPLPKKEIQALKVLDHHVIRCRVPSQQDLHRFVCSVSDARVYCTIRPLTRGSHTYILCMEHMGGLVPLLIGRQVNRFLPQFYISLFPTSSSEIPEINGSSAQVEDATIISRATTGRNSLWRRSKRHLRAIMSRHLTTPRHDTRLAVVNSNVWCTKFQISSTGSPANNLPNFLGQVAYKTSVLHLQPRQMTITLAALFENEERQKESRPPTGVSTECVDDDDTIPLLTHTDDGLTKEEKDFFEKVVSECTSLRAAMDAHKIKRNSKTHTSARPKPKKVEKSSASAQEKPEKSSQNSSPWHEQIEQLDFIDDADEAALLPSTSKDTSLEVEGKAEKAETAVADGKKEKAKDKDKDVGKKETDDIKEHIDRLATIAGQLRYRQRNFDSHRDMASMNKMKTQMKELLRRVNDIEKKVSNGDVRGEVRELTKTLEDMKRALGEAPLPQSGMSGFTKVLRMHNKTPFWNEHNQVYQLDFGGRVTQESAKNFQVELDGQQVLQFGRIEGGAYTLDFRLPFTATQAFAVALASITQRLK</sequence>
<proteinExistence type="inferred from homology"/>
<dbReference type="GO" id="GO:0005737">
    <property type="term" value="C:cytoplasm"/>
    <property type="evidence" value="ECO:0007669"/>
    <property type="project" value="UniProtKB-SubCell"/>
</dbReference>
<dbReference type="OrthoDB" id="8775810at2759"/>
<evidence type="ECO:0000259" key="8">
    <source>
        <dbReference type="Pfam" id="PF24797"/>
    </source>
</evidence>
<accession>A0A2A2LHV3</accession>
<dbReference type="InterPro" id="IPR001680">
    <property type="entry name" value="WD40_rpt"/>
</dbReference>
<dbReference type="InterPro" id="IPR000007">
    <property type="entry name" value="Tubby_C"/>
</dbReference>
<dbReference type="AlphaFoldDB" id="A0A2A2LHV3"/>
<dbReference type="InterPro" id="IPR056159">
    <property type="entry name" value="Beta-prop_IFT121_TULP_N"/>
</dbReference>
<dbReference type="Gene3D" id="2.130.10.10">
    <property type="entry name" value="YVTN repeat-like/Quinoprotein amine dehydrogenase"/>
    <property type="match status" value="2"/>
</dbReference>
<feature type="region of interest" description="Disordered" evidence="6">
    <location>
        <begin position="596"/>
        <end position="638"/>
    </location>
</feature>
<keyword evidence="10" id="KW-1185">Reference proteome</keyword>
<evidence type="ECO:0000256" key="1">
    <source>
        <dbReference type="ARBA" id="ARBA00004496"/>
    </source>
</evidence>
<keyword evidence="3" id="KW-0963">Cytoplasm</keyword>
<comment type="similarity">
    <text evidence="2">Belongs to the TUB family.</text>
</comment>
<comment type="caution">
    <text evidence="9">The sequence shown here is derived from an EMBL/GenBank/DDBJ whole genome shotgun (WGS) entry which is preliminary data.</text>
</comment>
<reference evidence="9 10" key="1">
    <citation type="journal article" date="2017" name="Curr. Biol.">
        <title>Genome architecture and evolution of a unichromosomal asexual nematode.</title>
        <authorList>
            <person name="Fradin H."/>
            <person name="Zegar C."/>
            <person name="Gutwein M."/>
            <person name="Lucas J."/>
            <person name="Kovtun M."/>
            <person name="Corcoran D."/>
            <person name="Baugh L.R."/>
            <person name="Kiontke K."/>
            <person name="Gunsalus K."/>
            <person name="Fitch D.H."/>
            <person name="Piano F."/>
        </authorList>
    </citation>
    <scope>NUCLEOTIDE SEQUENCE [LARGE SCALE GENOMIC DNA]</scope>
    <source>
        <strain evidence="9">PF1309</strain>
    </source>
</reference>
<evidence type="ECO:0000256" key="6">
    <source>
        <dbReference type="SAM" id="MobiDB-lite"/>
    </source>
</evidence>
<dbReference type="SUPFAM" id="SSF54518">
    <property type="entry name" value="Tubby C-terminal domain-like"/>
    <property type="match status" value="1"/>
</dbReference>
<gene>
    <name evidence="9" type="ORF">WR25_08274</name>
</gene>